<comment type="caution">
    <text evidence="1">The sequence shown here is derived from an EMBL/GenBank/DDBJ whole genome shotgun (WGS) entry which is preliminary data.</text>
</comment>
<dbReference type="Proteomes" id="UP000230233">
    <property type="component" value="Chromosome IV"/>
</dbReference>
<dbReference type="AlphaFoldDB" id="A0A2G5U9U2"/>
<keyword evidence="2" id="KW-1185">Reference proteome</keyword>
<name>A0A2G5U9U2_9PELO</name>
<protein>
    <submittedName>
        <fullName evidence="1">Uncharacterized protein</fullName>
    </submittedName>
</protein>
<evidence type="ECO:0000313" key="2">
    <source>
        <dbReference type="Proteomes" id="UP000230233"/>
    </source>
</evidence>
<reference evidence="2" key="1">
    <citation type="submission" date="2017-10" db="EMBL/GenBank/DDBJ databases">
        <title>Rapid genome shrinkage in a self-fertile nematode reveals novel sperm competition proteins.</title>
        <authorList>
            <person name="Yin D."/>
            <person name="Schwarz E.M."/>
            <person name="Thomas C.G."/>
            <person name="Felde R.L."/>
            <person name="Korf I.F."/>
            <person name="Cutter A.D."/>
            <person name="Schartner C.M."/>
            <person name="Ralston E.J."/>
            <person name="Meyer B.J."/>
            <person name="Haag E.S."/>
        </authorList>
    </citation>
    <scope>NUCLEOTIDE SEQUENCE [LARGE SCALE GENOMIC DNA]</scope>
    <source>
        <strain evidence="2">JU1422</strain>
    </source>
</reference>
<gene>
    <name evidence="1" type="primary">Cnig_chr_IV.g15358</name>
    <name evidence="1" type="ORF">B9Z55_015358</name>
</gene>
<sequence>MVNDVYMFQKLMETIAKQNLYLHSYQIQKAEFHTEKYQLFRKKKAQHLLRGTLAIFKPFLQFLMTKYLLLRLTRMPDGLYGKLPKFGFIDSCPREIMGRSSAKTPACRDRLFSGRNRAVTRADSGKFGNYI</sequence>
<accession>A0A2G5U9U2</accession>
<evidence type="ECO:0000313" key="1">
    <source>
        <dbReference type="EMBL" id="PIC36308.1"/>
    </source>
</evidence>
<organism evidence="1 2">
    <name type="scientific">Caenorhabditis nigoni</name>
    <dbReference type="NCBI Taxonomy" id="1611254"/>
    <lineage>
        <taxon>Eukaryota</taxon>
        <taxon>Metazoa</taxon>
        <taxon>Ecdysozoa</taxon>
        <taxon>Nematoda</taxon>
        <taxon>Chromadorea</taxon>
        <taxon>Rhabditida</taxon>
        <taxon>Rhabditina</taxon>
        <taxon>Rhabditomorpha</taxon>
        <taxon>Rhabditoidea</taxon>
        <taxon>Rhabditidae</taxon>
        <taxon>Peloderinae</taxon>
        <taxon>Caenorhabditis</taxon>
    </lineage>
</organism>
<dbReference type="EMBL" id="PDUG01000004">
    <property type="protein sequence ID" value="PIC36308.1"/>
    <property type="molecule type" value="Genomic_DNA"/>
</dbReference>
<proteinExistence type="predicted"/>